<evidence type="ECO:0000313" key="3">
    <source>
        <dbReference type="Proteomes" id="UP000528460"/>
    </source>
</evidence>
<reference evidence="2 3" key="1">
    <citation type="submission" date="2020-05" db="EMBL/GenBank/DDBJ databases">
        <authorList>
            <person name="Whitworth D."/>
        </authorList>
    </citation>
    <scope>NUCLEOTIDE SEQUENCE [LARGE SCALE GENOMIC DNA]</scope>
    <source>
        <strain evidence="2 3">CA046A</strain>
    </source>
</reference>
<name>A0A7Y4K1Y6_9BACT</name>
<feature type="domain" description="Transposase IS701-like DDE" evidence="1">
    <location>
        <begin position="19"/>
        <end position="255"/>
    </location>
</feature>
<accession>A0A7Y4K1Y6</accession>
<evidence type="ECO:0000259" key="1">
    <source>
        <dbReference type="Pfam" id="PF13546"/>
    </source>
</evidence>
<dbReference type="SUPFAM" id="SSF53098">
    <property type="entry name" value="Ribonuclease H-like"/>
    <property type="match status" value="1"/>
</dbReference>
<dbReference type="InterPro" id="IPR038721">
    <property type="entry name" value="IS701-like_DDE_dom"/>
</dbReference>
<protein>
    <submittedName>
        <fullName evidence="2">Transposase</fullName>
    </submittedName>
</protein>
<evidence type="ECO:0000313" key="2">
    <source>
        <dbReference type="EMBL" id="NOK15239.1"/>
    </source>
</evidence>
<sequence>MAASHLYALLRVLQLVRPAFTEPSFLRFLVLFAGWVCSGGTHAVTEALVAAGVSGVQHHAAFHRFFSRARWSADEVGRLLLLKLAALGPLRLVLDDTLCSHKGPKVFGLGSHLDAVHSTRAVHVFCFGHVWVTLAVLVQVPFASRPWALPVLFRLYRTQAECQRKGIAHRKKTQLGRELVERVLSWLPTAPVELAADEAYSCSTVLKQLPQRLVFVGAMRPDAVLTRPRTHRCRSPKTGRWLTRDVTVPKPQALARDAALPWQRLTAFLYGQSQQVDCKEVVARWRSAAGERMLKVVVVRMTGGSRPLRVFFGTDASLTALQVVERYAFRWSIEVLFRDLKQLLGFADSRARRRLAVLRTAPFAGLSYTLLVLWYLELAASWQQLKLPVRPWYTTKATVSFADVLRLAQATLARARWHSPRRLRANLRAASRATHPQGRAA</sequence>
<dbReference type="EMBL" id="JABFJW010000703">
    <property type="protein sequence ID" value="NOK15239.1"/>
    <property type="molecule type" value="Genomic_DNA"/>
</dbReference>
<dbReference type="Proteomes" id="UP000528460">
    <property type="component" value="Unassembled WGS sequence"/>
</dbReference>
<dbReference type="InterPro" id="IPR012337">
    <property type="entry name" value="RNaseH-like_sf"/>
</dbReference>
<dbReference type="RefSeq" id="WP_171422238.1">
    <property type="nucleotide sequence ID" value="NZ_JABFJW010000703.1"/>
</dbReference>
<gene>
    <name evidence="2" type="ORF">HNS30_40175</name>
</gene>
<proteinExistence type="predicted"/>
<comment type="caution">
    <text evidence="2">The sequence shown here is derived from an EMBL/GenBank/DDBJ whole genome shotgun (WGS) entry which is preliminary data.</text>
</comment>
<organism evidence="2 3">
    <name type="scientific">Corallococcus exercitus</name>
    <dbReference type="NCBI Taxonomy" id="2316736"/>
    <lineage>
        <taxon>Bacteria</taxon>
        <taxon>Pseudomonadati</taxon>
        <taxon>Myxococcota</taxon>
        <taxon>Myxococcia</taxon>
        <taxon>Myxococcales</taxon>
        <taxon>Cystobacterineae</taxon>
        <taxon>Myxococcaceae</taxon>
        <taxon>Corallococcus</taxon>
    </lineage>
</organism>
<dbReference type="AlphaFoldDB" id="A0A7Y4K1Y6"/>
<dbReference type="Pfam" id="PF13546">
    <property type="entry name" value="DDE_5"/>
    <property type="match status" value="1"/>
</dbReference>